<evidence type="ECO:0000313" key="2">
    <source>
        <dbReference type="Proteomes" id="UP000286268"/>
    </source>
</evidence>
<dbReference type="RefSeq" id="WP_128214311.1">
    <property type="nucleotide sequence ID" value="NZ_CP025746.1"/>
</dbReference>
<accession>A0A3R5QVI5</accession>
<protein>
    <submittedName>
        <fullName evidence="1">Uncharacterized protein</fullName>
    </submittedName>
</protein>
<dbReference type="EMBL" id="CP025746">
    <property type="protein sequence ID" value="QAA33587.1"/>
    <property type="molecule type" value="Genomic_DNA"/>
</dbReference>
<reference evidence="1 2" key="1">
    <citation type="submission" date="2018-01" db="EMBL/GenBank/DDBJ databases">
        <title>Genome Sequencing and Assembly of Anaerobacter polyendosporus strain CT4.</title>
        <authorList>
            <person name="Tachaapaikoon C."/>
            <person name="Sutheeworapong S."/>
            <person name="Jenjaroenpun P."/>
            <person name="Wongsurawat T."/>
            <person name="Nookeaw I."/>
            <person name="Cheawchanlertfa P."/>
            <person name="Kosugi A."/>
            <person name="Cheevadhanarak S."/>
            <person name="Ratanakhanokchai K."/>
        </authorList>
    </citation>
    <scope>NUCLEOTIDE SEQUENCE [LARGE SCALE GENOMIC DNA]</scope>
    <source>
        <strain evidence="1 2">CT4</strain>
    </source>
</reference>
<dbReference type="KEGG" id="cmah:C1I91_19165"/>
<proteinExistence type="predicted"/>
<organism evidence="1 2">
    <name type="scientific">Clostridium manihotivorum</name>
    <dbReference type="NCBI Taxonomy" id="2320868"/>
    <lineage>
        <taxon>Bacteria</taxon>
        <taxon>Bacillati</taxon>
        <taxon>Bacillota</taxon>
        <taxon>Clostridia</taxon>
        <taxon>Eubacteriales</taxon>
        <taxon>Clostridiaceae</taxon>
        <taxon>Clostridium</taxon>
    </lineage>
</organism>
<evidence type="ECO:0000313" key="1">
    <source>
        <dbReference type="EMBL" id="QAA33587.1"/>
    </source>
</evidence>
<sequence length="187" mass="21845">MGLEILKLPTTKKNRIYIGIESESKLIPDIDIFPLYCTCCNTAQSKLYEHLGSRYGQVGTAICEKCGREIYITDHDNLVTSIYINGSPSNEIFFNELYLLDWKFVDEFDRLSIINVVKKVTDELKQYDREFITVDELREMIENITDIKTDGKMKFITDERFSILPDDINRWIELLYRAKINIPAKIV</sequence>
<keyword evidence="2" id="KW-1185">Reference proteome</keyword>
<name>A0A3R5QVI5_9CLOT</name>
<dbReference type="Proteomes" id="UP000286268">
    <property type="component" value="Chromosome"/>
</dbReference>
<dbReference type="AlphaFoldDB" id="A0A3R5QVI5"/>
<dbReference type="OrthoDB" id="2003805at2"/>
<gene>
    <name evidence="1" type="ORF">C1I91_19165</name>
</gene>